<organism evidence="1">
    <name type="scientific">bioreactor metagenome</name>
    <dbReference type="NCBI Taxonomy" id="1076179"/>
    <lineage>
        <taxon>unclassified sequences</taxon>
        <taxon>metagenomes</taxon>
        <taxon>ecological metagenomes</taxon>
    </lineage>
</organism>
<dbReference type="EMBL" id="VSSQ01115258">
    <property type="protein sequence ID" value="MPN50784.1"/>
    <property type="molecule type" value="Genomic_DNA"/>
</dbReference>
<dbReference type="AlphaFoldDB" id="A0A645IR04"/>
<accession>A0A645IR04</accession>
<comment type="caution">
    <text evidence="1">The sequence shown here is derived from an EMBL/GenBank/DDBJ whole genome shotgun (WGS) entry which is preliminary data.</text>
</comment>
<gene>
    <name evidence="1" type="ORF">SDC9_198417</name>
</gene>
<sequence>MEEGTSDQTVTNNIGQFIKIYPHSEATSTAAGLMSASDKTKLDALFTAVTINAQTGTSYTLVLADQSKLVTMSNASANTLTIPLYSSVAYPTGAWIDVVNTGAGSCTITAASGVTFNGTDGGTKAISQWSGTRLYKIDTNTWITR</sequence>
<reference evidence="1" key="1">
    <citation type="submission" date="2019-08" db="EMBL/GenBank/DDBJ databases">
        <authorList>
            <person name="Kucharzyk K."/>
            <person name="Murdoch R.W."/>
            <person name="Higgins S."/>
            <person name="Loffler F."/>
        </authorList>
    </citation>
    <scope>NUCLEOTIDE SEQUENCE</scope>
</reference>
<evidence type="ECO:0000313" key="1">
    <source>
        <dbReference type="EMBL" id="MPN50784.1"/>
    </source>
</evidence>
<name>A0A645IR04_9ZZZZ</name>
<protein>
    <submittedName>
        <fullName evidence="1">Uncharacterized protein</fullName>
    </submittedName>
</protein>
<proteinExistence type="predicted"/>